<keyword evidence="2" id="KW-1185">Reference proteome</keyword>
<dbReference type="AlphaFoldDB" id="A0A183CAV2"/>
<organism evidence="2 3">
    <name type="scientific">Globodera pallida</name>
    <name type="common">Potato cyst nematode worm</name>
    <name type="synonym">Heterodera pallida</name>
    <dbReference type="NCBI Taxonomy" id="36090"/>
    <lineage>
        <taxon>Eukaryota</taxon>
        <taxon>Metazoa</taxon>
        <taxon>Ecdysozoa</taxon>
        <taxon>Nematoda</taxon>
        <taxon>Chromadorea</taxon>
        <taxon>Rhabditida</taxon>
        <taxon>Tylenchina</taxon>
        <taxon>Tylenchomorpha</taxon>
        <taxon>Tylenchoidea</taxon>
        <taxon>Heteroderidae</taxon>
        <taxon>Heteroderinae</taxon>
        <taxon>Globodera</taxon>
    </lineage>
</organism>
<dbReference type="Pfam" id="PF00622">
    <property type="entry name" value="SPRY"/>
    <property type="match status" value="1"/>
</dbReference>
<protein>
    <submittedName>
        <fullName evidence="3">B30.2/SPRY domain-containing protein</fullName>
    </submittedName>
</protein>
<dbReference type="PANTHER" id="PTHR12864">
    <property type="entry name" value="RAN BINDING PROTEIN 9-RELATED"/>
    <property type="match status" value="1"/>
</dbReference>
<reference evidence="3" key="3">
    <citation type="submission" date="2016-06" db="UniProtKB">
        <authorList>
            <consortium name="WormBaseParasite"/>
        </authorList>
    </citation>
    <scope>IDENTIFICATION</scope>
</reference>
<reference evidence="2" key="2">
    <citation type="submission" date="2014-05" db="EMBL/GenBank/DDBJ databases">
        <title>The genome and life-stage specific transcriptomes of Globodera pallida elucidate key aspects of plant parasitism by a cyst nematode.</title>
        <authorList>
            <person name="Cotton J.A."/>
            <person name="Lilley C.J."/>
            <person name="Jones L.M."/>
            <person name="Kikuchi T."/>
            <person name="Reid A.J."/>
            <person name="Thorpe P."/>
            <person name="Tsai I.J."/>
            <person name="Beasley H."/>
            <person name="Blok V."/>
            <person name="Cock P.J.A."/>
            <person name="Van den Akker S.E."/>
            <person name="Holroyd N."/>
            <person name="Hunt M."/>
            <person name="Mantelin S."/>
            <person name="Naghra H."/>
            <person name="Pain A."/>
            <person name="Palomares-Rius J.E."/>
            <person name="Zarowiecki M."/>
            <person name="Berriman M."/>
            <person name="Jones J.T."/>
            <person name="Urwin P.E."/>
        </authorList>
    </citation>
    <scope>NUCLEOTIDE SEQUENCE [LARGE SCALE GENOMIC DNA]</scope>
    <source>
        <strain evidence="2">Lindley</strain>
    </source>
</reference>
<sequence length="174" mass="19036">MRQNSTTEPTTVACCYQSVRAKFPISTYCFGICYFEVRFHSPSGAAIGLSTKKMAMEEELCVGEDKGTFAYDSEGTFWGNAIEGCQRDAKGRPFVGGKPKFGVGDTVGCGVHLATRTIFYTKNGHRLDNGDLFVNDNLDLFPAVTLLNPHNSLAARFAPKFEFDIATVTGHDEV</sequence>
<proteinExistence type="predicted"/>
<reference evidence="2" key="1">
    <citation type="submission" date="2013-12" db="EMBL/GenBank/DDBJ databases">
        <authorList>
            <person name="Aslett M."/>
        </authorList>
    </citation>
    <scope>NUCLEOTIDE SEQUENCE [LARGE SCALE GENOMIC DNA]</scope>
    <source>
        <strain evidence="2">Lindley</strain>
    </source>
</reference>
<dbReference type="InterPro" id="IPR013320">
    <property type="entry name" value="ConA-like_dom_sf"/>
</dbReference>
<accession>A0A183CAV2</accession>
<dbReference type="WBParaSite" id="GPLIN_001000300">
    <property type="protein sequence ID" value="GPLIN_001000300"/>
    <property type="gene ID" value="GPLIN_001000300"/>
</dbReference>
<dbReference type="CDD" id="cd12885">
    <property type="entry name" value="SPRY_RanBP_like"/>
    <property type="match status" value="1"/>
</dbReference>
<dbReference type="SMART" id="SM00449">
    <property type="entry name" value="SPRY"/>
    <property type="match status" value="1"/>
</dbReference>
<evidence type="ECO:0000259" key="1">
    <source>
        <dbReference type="PROSITE" id="PS50188"/>
    </source>
</evidence>
<dbReference type="InterPro" id="IPR003877">
    <property type="entry name" value="SPRY_dom"/>
</dbReference>
<dbReference type="SUPFAM" id="SSF49899">
    <property type="entry name" value="Concanavalin A-like lectins/glucanases"/>
    <property type="match status" value="1"/>
</dbReference>
<evidence type="ECO:0000313" key="3">
    <source>
        <dbReference type="WBParaSite" id="GPLIN_001000300"/>
    </source>
</evidence>
<dbReference type="Proteomes" id="UP000050741">
    <property type="component" value="Unassembled WGS sequence"/>
</dbReference>
<dbReference type="PROSITE" id="PS50188">
    <property type="entry name" value="B302_SPRY"/>
    <property type="match status" value="1"/>
</dbReference>
<dbReference type="InterPro" id="IPR050618">
    <property type="entry name" value="Ubq-SigPath_Reg"/>
</dbReference>
<name>A0A183CAV2_GLOPA</name>
<dbReference type="InterPro" id="IPR043136">
    <property type="entry name" value="B30.2/SPRY_sf"/>
</dbReference>
<dbReference type="InterPro" id="IPR044736">
    <property type="entry name" value="Gid1/RanBPM/SPLA_SPRY"/>
</dbReference>
<dbReference type="Gene3D" id="2.60.120.920">
    <property type="match status" value="1"/>
</dbReference>
<feature type="domain" description="B30.2/SPRY" evidence="1">
    <location>
        <begin position="1"/>
        <end position="162"/>
    </location>
</feature>
<dbReference type="InterPro" id="IPR001870">
    <property type="entry name" value="B30.2/SPRY"/>
</dbReference>
<evidence type="ECO:0000313" key="2">
    <source>
        <dbReference type="Proteomes" id="UP000050741"/>
    </source>
</evidence>